<evidence type="ECO:0000256" key="1">
    <source>
        <dbReference type="ARBA" id="ARBA00023015"/>
    </source>
</evidence>
<reference evidence="6 7" key="1">
    <citation type="submission" date="2020-06" db="EMBL/GenBank/DDBJ databases">
        <authorList>
            <person name="Chanama M."/>
        </authorList>
    </citation>
    <scope>NUCLEOTIDE SEQUENCE [LARGE SCALE GENOMIC DNA]</scope>
    <source>
        <strain evidence="6 7">TBRC6557</strain>
    </source>
</reference>
<dbReference type="GO" id="GO:0003700">
    <property type="term" value="F:DNA-binding transcription factor activity"/>
    <property type="evidence" value="ECO:0007669"/>
    <property type="project" value="TreeGrafter"/>
</dbReference>
<dbReference type="InterPro" id="IPR049445">
    <property type="entry name" value="TetR_SbtR-like_C"/>
</dbReference>
<dbReference type="PRINTS" id="PR00455">
    <property type="entry name" value="HTHTETR"/>
</dbReference>
<dbReference type="PANTHER" id="PTHR30055">
    <property type="entry name" value="HTH-TYPE TRANSCRIPTIONAL REGULATOR RUTR"/>
    <property type="match status" value="1"/>
</dbReference>
<name>A0A7Y6IXL3_9ACTN</name>
<dbReference type="Pfam" id="PF21597">
    <property type="entry name" value="TetR_C_43"/>
    <property type="match status" value="1"/>
</dbReference>
<dbReference type="InterPro" id="IPR036271">
    <property type="entry name" value="Tet_transcr_reg_TetR-rel_C_sf"/>
</dbReference>
<organism evidence="6 7">
    <name type="scientific">Nonomuraea rhodomycinica</name>
    <dbReference type="NCBI Taxonomy" id="1712872"/>
    <lineage>
        <taxon>Bacteria</taxon>
        <taxon>Bacillati</taxon>
        <taxon>Actinomycetota</taxon>
        <taxon>Actinomycetes</taxon>
        <taxon>Streptosporangiales</taxon>
        <taxon>Streptosporangiaceae</taxon>
        <taxon>Nonomuraea</taxon>
    </lineage>
</organism>
<keyword evidence="1" id="KW-0805">Transcription regulation</keyword>
<dbReference type="PANTHER" id="PTHR30055:SF234">
    <property type="entry name" value="HTH-TYPE TRANSCRIPTIONAL REGULATOR BETI"/>
    <property type="match status" value="1"/>
</dbReference>
<dbReference type="Gene3D" id="1.10.357.10">
    <property type="entry name" value="Tetracycline Repressor, domain 2"/>
    <property type="match status" value="1"/>
</dbReference>
<accession>A0A7Y6IXL3</accession>
<keyword evidence="2 4" id="KW-0238">DNA-binding</keyword>
<evidence type="ECO:0000256" key="4">
    <source>
        <dbReference type="PROSITE-ProRule" id="PRU00335"/>
    </source>
</evidence>
<dbReference type="PROSITE" id="PS50977">
    <property type="entry name" value="HTH_TETR_2"/>
    <property type="match status" value="1"/>
</dbReference>
<evidence type="ECO:0000259" key="5">
    <source>
        <dbReference type="PROSITE" id="PS50977"/>
    </source>
</evidence>
<dbReference type="InterPro" id="IPR050109">
    <property type="entry name" value="HTH-type_TetR-like_transc_reg"/>
</dbReference>
<evidence type="ECO:0000256" key="2">
    <source>
        <dbReference type="ARBA" id="ARBA00023125"/>
    </source>
</evidence>
<comment type="caution">
    <text evidence="6">The sequence shown here is derived from an EMBL/GenBank/DDBJ whole genome shotgun (WGS) entry which is preliminary data.</text>
</comment>
<evidence type="ECO:0000313" key="7">
    <source>
        <dbReference type="Proteomes" id="UP000546126"/>
    </source>
</evidence>
<dbReference type="EMBL" id="JABWGO010000015">
    <property type="protein sequence ID" value="NUW46222.1"/>
    <property type="molecule type" value="Genomic_DNA"/>
</dbReference>
<keyword evidence="7" id="KW-1185">Reference proteome</keyword>
<protein>
    <submittedName>
        <fullName evidence="6">Helix-turn-helix transcriptional regulator</fullName>
    </submittedName>
</protein>
<keyword evidence="3" id="KW-0804">Transcription</keyword>
<gene>
    <name evidence="6" type="ORF">HT134_39825</name>
</gene>
<dbReference type="SUPFAM" id="SSF46689">
    <property type="entry name" value="Homeodomain-like"/>
    <property type="match status" value="1"/>
</dbReference>
<dbReference type="InterPro" id="IPR001647">
    <property type="entry name" value="HTH_TetR"/>
</dbReference>
<dbReference type="SUPFAM" id="SSF48498">
    <property type="entry name" value="Tetracyclin repressor-like, C-terminal domain"/>
    <property type="match status" value="1"/>
</dbReference>
<evidence type="ECO:0000313" key="6">
    <source>
        <dbReference type="EMBL" id="NUW46222.1"/>
    </source>
</evidence>
<evidence type="ECO:0000256" key="3">
    <source>
        <dbReference type="ARBA" id="ARBA00023163"/>
    </source>
</evidence>
<dbReference type="GO" id="GO:0000976">
    <property type="term" value="F:transcription cis-regulatory region binding"/>
    <property type="evidence" value="ECO:0007669"/>
    <property type="project" value="TreeGrafter"/>
</dbReference>
<feature type="DNA-binding region" description="H-T-H motif" evidence="4">
    <location>
        <begin position="30"/>
        <end position="49"/>
    </location>
</feature>
<dbReference type="Proteomes" id="UP000546126">
    <property type="component" value="Unassembled WGS sequence"/>
</dbReference>
<dbReference type="AlphaFoldDB" id="A0A7Y6IXL3"/>
<proteinExistence type="predicted"/>
<dbReference type="Pfam" id="PF00440">
    <property type="entry name" value="TetR_N"/>
    <property type="match status" value="1"/>
</dbReference>
<dbReference type="InterPro" id="IPR009057">
    <property type="entry name" value="Homeodomain-like_sf"/>
</dbReference>
<sequence>MGVRADARRNRARILEAASQAFAIEGAGVSLDEIARRAEVGPGTVHRHFPTKEALYEAVVTDHLERLTVRAREALAGDRSGSAFFPFLRQLVRESGTKQDLTDALAGAGVPLADATRQAAVQLRQVFTELLGRAQDAGVVRTDVDDQDVQAIVLAAVTGERHRADTARPGRLADLVFDSLRP</sequence>
<feature type="domain" description="HTH tetR-type" evidence="5">
    <location>
        <begin position="8"/>
        <end position="67"/>
    </location>
</feature>